<evidence type="ECO:0000313" key="1">
    <source>
        <dbReference type="EMBL" id="TNV81920.1"/>
    </source>
</evidence>
<gene>
    <name evidence="1" type="ORF">FGO68_gene8970</name>
</gene>
<dbReference type="Proteomes" id="UP000785679">
    <property type="component" value="Unassembled WGS sequence"/>
</dbReference>
<name>A0A8J8T4Y7_HALGN</name>
<keyword evidence="2" id="KW-1185">Reference proteome</keyword>
<sequence length="214" mass="23722">MKSGSILFGQAKGHLQSIRGNQELAKANLPKDIMDMCLIREDKWLAIACGLQGGLSILNEKLIVVTSFFKNSSLVAVSYYKESMLLVQHRLLILFDYSKGEKLCDFNLNSNPFNLIPIALSTCSGRGRVITNESPQNSAKECNLFIVQSEKKVTLLTIEEGATGFDSKVITISGKRGEWGQGIFVEKKANEIIISTSEREGSLRSLLQYKVNIE</sequence>
<accession>A0A8J8T4Y7</accession>
<protein>
    <submittedName>
        <fullName evidence="1">Uncharacterized protein</fullName>
    </submittedName>
</protein>
<organism evidence="1 2">
    <name type="scientific">Halteria grandinella</name>
    <dbReference type="NCBI Taxonomy" id="5974"/>
    <lineage>
        <taxon>Eukaryota</taxon>
        <taxon>Sar</taxon>
        <taxon>Alveolata</taxon>
        <taxon>Ciliophora</taxon>
        <taxon>Intramacronucleata</taxon>
        <taxon>Spirotrichea</taxon>
        <taxon>Stichotrichia</taxon>
        <taxon>Sporadotrichida</taxon>
        <taxon>Halteriidae</taxon>
        <taxon>Halteria</taxon>
    </lineage>
</organism>
<dbReference type="AlphaFoldDB" id="A0A8J8T4Y7"/>
<dbReference type="EMBL" id="RRYP01005569">
    <property type="protein sequence ID" value="TNV81920.1"/>
    <property type="molecule type" value="Genomic_DNA"/>
</dbReference>
<comment type="caution">
    <text evidence="1">The sequence shown here is derived from an EMBL/GenBank/DDBJ whole genome shotgun (WGS) entry which is preliminary data.</text>
</comment>
<evidence type="ECO:0000313" key="2">
    <source>
        <dbReference type="Proteomes" id="UP000785679"/>
    </source>
</evidence>
<proteinExistence type="predicted"/>
<reference evidence="1" key="1">
    <citation type="submission" date="2019-06" db="EMBL/GenBank/DDBJ databases">
        <authorList>
            <person name="Zheng W."/>
        </authorList>
    </citation>
    <scope>NUCLEOTIDE SEQUENCE</scope>
    <source>
        <strain evidence="1">QDHG01</strain>
    </source>
</reference>